<reference evidence="1 2" key="1">
    <citation type="submission" date="2018-06" db="EMBL/GenBank/DDBJ databases">
        <title>Complete Genomes of Monosporascus.</title>
        <authorList>
            <person name="Robinson A.J."/>
            <person name="Natvig D.O."/>
        </authorList>
    </citation>
    <scope>NUCLEOTIDE SEQUENCE [LARGE SCALE GENOMIC DNA]</scope>
    <source>
        <strain evidence="1 2">CBS 609.92</strain>
    </source>
</reference>
<evidence type="ECO:0000313" key="1">
    <source>
        <dbReference type="EMBL" id="RYO81611.1"/>
    </source>
</evidence>
<evidence type="ECO:0000313" key="2">
    <source>
        <dbReference type="Proteomes" id="UP000294003"/>
    </source>
</evidence>
<accession>A0ABY0H0C4</accession>
<dbReference type="EMBL" id="QJNS01000247">
    <property type="protein sequence ID" value="RYO81611.1"/>
    <property type="molecule type" value="Genomic_DNA"/>
</dbReference>
<dbReference type="Proteomes" id="UP000294003">
    <property type="component" value="Unassembled WGS sequence"/>
</dbReference>
<gene>
    <name evidence="1" type="ORF">DL762_007026</name>
</gene>
<keyword evidence="2" id="KW-1185">Reference proteome</keyword>
<name>A0ABY0H0C4_9PEZI</name>
<comment type="caution">
    <text evidence="1">The sequence shown here is derived from an EMBL/GenBank/DDBJ whole genome shotgun (WGS) entry which is preliminary data.</text>
</comment>
<proteinExistence type="predicted"/>
<protein>
    <submittedName>
        <fullName evidence="1">Uncharacterized protein</fullName>
    </submittedName>
</protein>
<organism evidence="1 2">
    <name type="scientific">Monosporascus cannonballus</name>
    <dbReference type="NCBI Taxonomy" id="155416"/>
    <lineage>
        <taxon>Eukaryota</taxon>
        <taxon>Fungi</taxon>
        <taxon>Dikarya</taxon>
        <taxon>Ascomycota</taxon>
        <taxon>Pezizomycotina</taxon>
        <taxon>Sordariomycetes</taxon>
        <taxon>Xylariomycetidae</taxon>
        <taxon>Xylariales</taxon>
        <taxon>Xylariales incertae sedis</taxon>
        <taxon>Monosporascus</taxon>
    </lineage>
</organism>
<sequence>MSSLLKRAVESDNEFMAKKPKVSGFDSLGAPVSAAVSDPEEDGIVYLLDAANDDDDEELAQDIVYELAGSLGEQADAFNDASRAEPLNGNADTTMEKQISEVKEVLGLPIEKSFSAIFDGIEDEGLLNSIKAFMSHHKETKQRSPKELDAFLDMPADRGWDDHDPLLTRIWDSHVASIEQISEHTVKAKYMAKPSGPLDAVLVMQWHYPTFNTRKKEYGFVMDHTNPCLRAQNKKMGYNAYVRTQDAIPIRKSYKSKISWVQEVTNWDQVEHELTSVTKEMNHHRPAKVIMLFGRENYKAFKGRIALDNTLELADVEIKPSFYMKLYGREPYLYIVRERSSKDIKQLVFFLYHSQTFFYRASRPLAAYHDALLNAICELLDLKVENYNSFLAQAISLAGEGDRDYREGLAREAYLLGAAKGRAKIRDIQSRPEWKLTESYQKQLAGLERGRMRDRALVIAQGVSDRRNKLNALLRTKQLVDSRNRPEKERSKAEKNFWAKVADYDSLSTSASQNLLNAFVTWANKDHPKGLHYVGDGRKTCPEPDNTVDHPAVLFPNGKNTQEGKRKLQVFKEFEAQYQH</sequence>